<dbReference type="InterPro" id="IPR016040">
    <property type="entry name" value="NAD(P)-bd_dom"/>
</dbReference>
<dbReference type="Pfam" id="PF13460">
    <property type="entry name" value="NAD_binding_10"/>
    <property type="match status" value="1"/>
</dbReference>
<dbReference type="Proteomes" id="UP001175000">
    <property type="component" value="Unassembled WGS sequence"/>
</dbReference>
<feature type="domain" description="NAD(P)-binding" evidence="4">
    <location>
        <begin position="12"/>
        <end position="101"/>
    </location>
</feature>
<dbReference type="Gene3D" id="3.40.50.720">
    <property type="entry name" value="NAD(P)-binding Rossmann-like Domain"/>
    <property type="match status" value="1"/>
</dbReference>
<evidence type="ECO:0000256" key="2">
    <source>
        <dbReference type="ARBA" id="ARBA00022857"/>
    </source>
</evidence>
<evidence type="ECO:0000313" key="5">
    <source>
        <dbReference type="EMBL" id="KAK0611706.1"/>
    </source>
</evidence>
<gene>
    <name evidence="5" type="ORF">B0T14DRAFT_441512</name>
</gene>
<keyword evidence="2" id="KW-0521">NADP</keyword>
<comment type="caution">
    <text evidence="5">The sequence shown here is derived from an EMBL/GenBank/DDBJ whole genome shotgun (WGS) entry which is preliminary data.</text>
</comment>
<evidence type="ECO:0000259" key="4">
    <source>
        <dbReference type="Pfam" id="PF13460"/>
    </source>
</evidence>
<protein>
    <submittedName>
        <fullName evidence="5">Oxidoreductase CipA</fullName>
    </submittedName>
</protein>
<dbReference type="InterPro" id="IPR045312">
    <property type="entry name" value="PCBER-like"/>
</dbReference>
<keyword evidence="6" id="KW-1185">Reference proteome</keyword>
<dbReference type="GO" id="GO:0016491">
    <property type="term" value="F:oxidoreductase activity"/>
    <property type="evidence" value="ECO:0007669"/>
    <property type="project" value="UniProtKB-KW"/>
</dbReference>
<evidence type="ECO:0000256" key="3">
    <source>
        <dbReference type="ARBA" id="ARBA00023002"/>
    </source>
</evidence>
<name>A0AA39TNN5_9PEZI</name>
<evidence type="ECO:0000256" key="1">
    <source>
        <dbReference type="ARBA" id="ARBA00005725"/>
    </source>
</evidence>
<dbReference type="PANTHER" id="PTHR47706:SF7">
    <property type="entry name" value="CIPA-LIKE, PUTATIVE (AFU_ORTHOLOGUE AFUA_1G01630)-RELATED"/>
    <property type="match status" value="1"/>
</dbReference>
<comment type="similarity">
    <text evidence="1">Belongs to the NmrA-type oxidoreductase family. Isoflavone reductase subfamily.</text>
</comment>
<proteinExistence type="inferred from homology"/>
<organism evidence="5 6">
    <name type="scientific">Immersiella caudata</name>
    <dbReference type="NCBI Taxonomy" id="314043"/>
    <lineage>
        <taxon>Eukaryota</taxon>
        <taxon>Fungi</taxon>
        <taxon>Dikarya</taxon>
        <taxon>Ascomycota</taxon>
        <taxon>Pezizomycotina</taxon>
        <taxon>Sordariomycetes</taxon>
        <taxon>Sordariomycetidae</taxon>
        <taxon>Sordariales</taxon>
        <taxon>Lasiosphaeriaceae</taxon>
        <taxon>Immersiella</taxon>
    </lineage>
</organism>
<dbReference type="InterPro" id="IPR036291">
    <property type="entry name" value="NAD(P)-bd_dom_sf"/>
</dbReference>
<dbReference type="EMBL" id="JAULSU010000007">
    <property type="protein sequence ID" value="KAK0611706.1"/>
    <property type="molecule type" value="Genomic_DNA"/>
</dbReference>
<keyword evidence="3" id="KW-0560">Oxidoreductase</keyword>
<dbReference type="InterPro" id="IPR051609">
    <property type="entry name" value="NmrA/Isoflavone_reductase-like"/>
</dbReference>
<sequence>MSTPLQRIAIIGAGGHVGRAITTALLAGRKHTLTALTRPESTTPLPPGIHHTIPVSYSDIPAMTTALRSQQIQFLIITLSVAASPTTHSDIVTAAAAAGVPYIMPNVYGGDIYNPTLRNEDLYSADAYNRCLEVQNTGISSYVALCCGFWFEWSLSLGEPCFGIDIKNRKATLFDDGTARVTTSTWGQCGRAVAGLLALPEGEIEKRFRNKAVYVGSFTVSQREMLDAVLKVTGTEEGEWEVRREESVGRYKRGLEELKGGDRFGFARAMYTRAFFQDGGGAFEVTRGLDNRVLGVEKEELEEAVRKAVEMVEEGWRPGGGYEW</sequence>
<accession>A0AA39TNN5</accession>
<dbReference type="SUPFAM" id="SSF51735">
    <property type="entry name" value="NAD(P)-binding Rossmann-fold domains"/>
    <property type="match status" value="1"/>
</dbReference>
<dbReference type="CDD" id="cd05259">
    <property type="entry name" value="PCBER_SDR_a"/>
    <property type="match status" value="1"/>
</dbReference>
<dbReference type="PANTHER" id="PTHR47706">
    <property type="entry name" value="NMRA-LIKE FAMILY PROTEIN"/>
    <property type="match status" value="1"/>
</dbReference>
<dbReference type="AlphaFoldDB" id="A0AA39TNN5"/>
<evidence type="ECO:0000313" key="6">
    <source>
        <dbReference type="Proteomes" id="UP001175000"/>
    </source>
</evidence>
<reference evidence="5" key="1">
    <citation type="submission" date="2023-06" db="EMBL/GenBank/DDBJ databases">
        <title>Genome-scale phylogeny and comparative genomics of the fungal order Sordariales.</title>
        <authorList>
            <consortium name="Lawrence Berkeley National Laboratory"/>
            <person name="Hensen N."/>
            <person name="Bonometti L."/>
            <person name="Westerberg I."/>
            <person name="Brannstrom I.O."/>
            <person name="Guillou S."/>
            <person name="Cros-Aarteil S."/>
            <person name="Calhoun S."/>
            <person name="Haridas S."/>
            <person name="Kuo A."/>
            <person name="Mondo S."/>
            <person name="Pangilinan J."/>
            <person name="Riley R."/>
            <person name="Labutti K."/>
            <person name="Andreopoulos B."/>
            <person name="Lipzen A."/>
            <person name="Chen C."/>
            <person name="Yanf M."/>
            <person name="Daum C."/>
            <person name="Ng V."/>
            <person name="Clum A."/>
            <person name="Steindorff A."/>
            <person name="Ohm R."/>
            <person name="Martin F."/>
            <person name="Silar P."/>
            <person name="Natvig D."/>
            <person name="Lalanne C."/>
            <person name="Gautier V."/>
            <person name="Ament-Velasquez S.L."/>
            <person name="Kruys A."/>
            <person name="Hutchinson M.I."/>
            <person name="Powell A.J."/>
            <person name="Barry K."/>
            <person name="Miller A.N."/>
            <person name="Grigoriev I.V."/>
            <person name="Debuchy R."/>
            <person name="Gladieux P."/>
            <person name="Thoren M.H."/>
            <person name="Johannesson H."/>
        </authorList>
    </citation>
    <scope>NUCLEOTIDE SEQUENCE</scope>
    <source>
        <strain evidence="5">CBS 606.72</strain>
    </source>
</reference>